<dbReference type="OrthoDB" id="2298855at2"/>
<evidence type="ECO:0000313" key="2">
    <source>
        <dbReference type="EMBL" id="KRM54686.1"/>
    </source>
</evidence>
<dbReference type="RefSeq" id="WP_056976136.1">
    <property type="nucleotide sequence ID" value="NZ_AYYO01000045.1"/>
</dbReference>
<proteinExistence type="predicted"/>
<dbReference type="EMBL" id="AYYO01000045">
    <property type="protein sequence ID" value="KRM54686.1"/>
    <property type="molecule type" value="Genomic_DNA"/>
</dbReference>
<comment type="caution">
    <text evidence="2">The sequence shown here is derived from an EMBL/GenBank/DDBJ whole genome shotgun (WGS) entry which is preliminary data.</text>
</comment>
<sequence length="99" mass="11041">MTLIVIILDAFAAVCYLFLAQGQSNALITVGAGVQIVITILLLILTIMFNGHRRARYWTSTYHPFTFRFGIILLSLVGNALIALLYVMYVTGTNTILFR</sequence>
<dbReference type="PATRIC" id="fig|1291052.5.peg.2346"/>
<evidence type="ECO:0000313" key="3">
    <source>
        <dbReference type="Proteomes" id="UP000051679"/>
    </source>
</evidence>
<feature type="transmembrane region" description="Helical" evidence="1">
    <location>
        <begin position="32"/>
        <end position="49"/>
    </location>
</feature>
<keyword evidence="1" id="KW-0812">Transmembrane</keyword>
<feature type="transmembrane region" description="Helical" evidence="1">
    <location>
        <begin position="69"/>
        <end position="89"/>
    </location>
</feature>
<keyword evidence="3" id="KW-1185">Reference proteome</keyword>
<dbReference type="AlphaFoldDB" id="A0A0R1ZIE8"/>
<reference evidence="2 3" key="1">
    <citation type="journal article" date="2015" name="Genome Announc.">
        <title>Expanding the biotechnology potential of lactobacilli through comparative genomics of 213 strains and associated genera.</title>
        <authorList>
            <person name="Sun Z."/>
            <person name="Harris H.M."/>
            <person name="McCann A."/>
            <person name="Guo C."/>
            <person name="Argimon S."/>
            <person name="Zhang W."/>
            <person name="Yang X."/>
            <person name="Jeffery I.B."/>
            <person name="Cooney J.C."/>
            <person name="Kagawa T.F."/>
            <person name="Liu W."/>
            <person name="Song Y."/>
            <person name="Salvetti E."/>
            <person name="Wrobel A."/>
            <person name="Rasinkangas P."/>
            <person name="Parkhill J."/>
            <person name="Rea M.C."/>
            <person name="O'Sullivan O."/>
            <person name="Ritari J."/>
            <person name="Douillard F.P."/>
            <person name="Paul Ross R."/>
            <person name="Yang R."/>
            <person name="Briner A.E."/>
            <person name="Felis G.E."/>
            <person name="de Vos W.M."/>
            <person name="Barrangou R."/>
            <person name="Klaenhammer T.R."/>
            <person name="Caufield P.W."/>
            <person name="Cui Y."/>
            <person name="Zhang H."/>
            <person name="O'Toole P.W."/>
        </authorList>
    </citation>
    <scope>NUCLEOTIDE SEQUENCE [LARGE SCALE GENOMIC DNA]</scope>
    <source>
        <strain evidence="2 3">DSM 20505</strain>
    </source>
</reference>
<gene>
    <name evidence="2" type="ORF">FC18_GL002277</name>
</gene>
<accession>A0A0R1ZIE8</accession>
<evidence type="ECO:0000256" key="1">
    <source>
        <dbReference type="SAM" id="Phobius"/>
    </source>
</evidence>
<keyword evidence="1" id="KW-1133">Transmembrane helix</keyword>
<protein>
    <submittedName>
        <fullName evidence="2">Uncharacterized protein</fullName>
    </submittedName>
</protein>
<name>A0A0R1ZIE8_9LACO</name>
<dbReference type="Proteomes" id="UP000051679">
    <property type="component" value="Unassembled WGS sequence"/>
</dbReference>
<keyword evidence="1" id="KW-0472">Membrane</keyword>
<organism evidence="2 3">
    <name type="scientific">Lacticaseibacillus sharpeae JCM 1186 = DSM 20505</name>
    <dbReference type="NCBI Taxonomy" id="1291052"/>
    <lineage>
        <taxon>Bacteria</taxon>
        <taxon>Bacillati</taxon>
        <taxon>Bacillota</taxon>
        <taxon>Bacilli</taxon>
        <taxon>Lactobacillales</taxon>
        <taxon>Lactobacillaceae</taxon>
        <taxon>Lacticaseibacillus</taxon>
    </lineage>
</organism>